<dbReference type="AlphaFoldDB" id="A0A543EFH7"/>
<evidence type="ECO:0000313" key="1">
    <source>
        <dbReference type="EMBL" id="TQM20330.1"/>
    </source>
</evidence>
<comment type="caution">
    <text evidence="1">The sequence shown here is derived from an EMBL/GenBank/DDBJ whole genome shotgun (WGS) entry which is preliminary data.</text>
</comment>
<accession>A0A543EFH7</accession>
<dbReference type="Proteomes" id="UP000320235">
    <property type="component" value="Unassembled WGS sequence"/>
</dbReference>
<keyword evidence="2" id="KW-1185">Reference proteome</keyword>
<gene>
    <name evidence="1" type="ORF">FB391_3468</name>
</gene>
<dbReference type="OrthoDB" id="3268054at2"/>
<name>A0A543EFH7_9MICO</name>
<organism evidence="1 2">
    <name type="scientific">Microbacterium kyungheense</name>
    <dbReference type="NCBI Taxonomy" id="1263636"/>
    <lineage>
        <taxon>Bacteria</taxon>
        <taxon>Bacillati</taxon>
        <taxon>Actinomycetota</taxon>
        <taxon>Actinomycetes</taxon>
        <taxon>Micrococcales</taxon>
        <taxon>Microbacteriaceae</taxon>
        <taxon>Microbacterium</taxon>
    </lineage>
</organism>
<protein>
    <submittedName>
        <fullName evidence="1">Uncharacterized protein</fullName>
    </submittedName>
</protein>
<dbReference type="RefSeq" id="WP_141896308.1">
    <property type="nucleotide sequence ID" value="NZ_BAABLH010000006.1"/>
</dbReference>
<reference evidence="1 2" key="1">
    <citation type="submission" date="2019-06" db="EMBL/GenBank/DDBJ databases">
        <title>Sequencing the genomes of 1000 actinobacteria strains.</title>
        <authorList>
            <person name="Klenk H.-P."/>
        </authorList>
    </citation>
    <scope>NUCLEOTIDE SEQUENCE [LARGE SCALE GENOMIC DNA]</scope>
    <source>
        <strain evidence="1 2">DSM 105492</strain>
    </source>
</reference>
<sequence length="224" mass="24756">MTSSNERAYARLLRWYPRWWRDIHGHVVLTTLLDVDEARGRTGPTSDEAWALRWDGLQHRWRGPARASSRPGSSATAVRRSWVRTTTLLGVASVLTIAIGGWVASRDSVTGSGSGRTLDALLQHASEYERAILMDGVVTPAEYARALIDWRDCVSSAGAQPSEIYPIADNQLTFDYEITAATDEARVGLEVTAETCLPEYFDAVGAWWVEQDPRPVPSLPLASE</sequence>
<proteinExistence type="predicted"/>
<evidence type="ECO:0000313" key="2">
    <source>
        <dbReference type="Proteomes" id="UP000320235"/>
    </source>
</evidence>
<dbReference type="EMBL" id="VFPE01000006">
    <property type="protein sequence ID" value="TQM20330.1"/>
    <property type="molecule type" value="Genomic_DNA"/>
</dbReference>